<evidence type="ECO:0000256" key="1">
    <source>
        <dbReference type="ARBA" id="ARBA00022450"/>
    </source>
</evidence>
<dbReference type="Gene3D" id="3.40.366.10">
    <property type="entry name" value="Malonyl-Coenzyme A Acyl Carrier Protein, domain 2"/>
    <property type="match status" value="1"/>
</dbReference>
<dbReference type="SUPFAM" id="SSF52151">
    <property type="entry name" value="FabD/lysophospholipase-like"/>
    <property type="match status" value="1"/>
</dbReference>
<protein>
    <submittedName>
        <fullName evidence="4">Acyltransferase domain-containing protein</fullName>
        <ecNumber evidence="4">2.3.1.-</ecNumber>
    </submittedName>
</protein>
<feature type="non-terminal residue" evidence="4">
    <location>
        <position position="187"/>
    </location>
</feature>
<keyword evidence="4" id="KW-0012">Acyltransferase</keyword>
<dbReference type="PANTHER" id="PTHR43775">
    <property type="entry name" value="FATTY ACID SYNTHASE"/>
    <property type="match status" value="1"/>
</dbReference>
<dbReference type="InterPro" id="IPR016035">
    <property type="entry name" value="Acyl_Trfase/lysoPLipase"/>
</dbReference>
<dbReference type="EC" id="2.3.1.-" evidence="4"/>
<keyword evidence="5" id="KW-1185">Reference proteome</keyword>
<dbReference type="Proteomes" id="UP001596207">
    <property type="component" value="Unassembled WGS sequence"/>
</dbReference>
<dbReference type="RefSeq" id="WP_377539733.1">
    <property type="nucleotide sequence ID" value="NZ_JBHSQQ010000912.1"/>
</dbReference>
<evidence type="ECO:0000256" key="2">
    <source>
        <dbReference type="ARBA" id="ARBA00022553"/>
    </source>
</evidence>
<dbReference type="PANTHER" id="PTHR43775:SF37">
    <property type="entry name" value="SI:DKEY-61P9.11"/>
    <property type="match status" value="1"/>
</dbReference>
<sequence>LDRVDVIQPTLFALMTALARTWQHHGIHPDAVIGHSQGEIAAAHIAGALTLNQAAKIIAVRSKALHTLTGTGAMAAIPLPPHHITPHQHHHPDLHIAAHNSPHHTIISANPDTIDTLITHYQQQGINARKLPVTYASHHPHTEQLRDHLLTTLADITPTTPTIPFHSTTHPHTTPTLNNHYWYDNLR</sequence>
<proteinExistence type="predicted"/>
<accession>A0ABW1HZ44</accession>
<dbReference type="EMBL" id="JBHSQQ010000912">
    <property type="protein sequence ID" value="MFC5946583.1"/>
    <property type="molecule type" value="Genomic_DNA"/>
</dbReference>
<keyword evidence="4" id="KW-0808">Transferase</keyword>
<dbReference type="SUPFAM" id="SSF55048">
    <property type="entry name" value="Probable ACP-binding domain of malonyl-CoA ACP transacylase"/>
    <property type="match status" value="1"/>
</dbReference>
<evidence type="ECO:0000313" key="5">
    <source>
        <dbReference type="Proteomes" id="UP001596207"/>
    </source>
</evidence>
<dbReference type="InterPro" id="IPR001227">
    <property type="entry name" value="Ac_transferase_dom_sf"/>
</dbReference>
<comment type="caution">
    <text evidence="4">The sequence shown here is derived from an EMBL/GenBank/DDBJ whole genome shotgun (WGS) entry which is preliminary data.</text>
</comment>
<dbReference type="InterPro" id="IPR050091">
    <property type="entry name" value="PKS_NRPS_Biosynth_Enz"/>
</dbReference>
<dbReference type="GO" id="GO:0016746">
    <property type="term" value="F:acyltransferase activity"/>
    <property type="evidence" value="ECO:0007669"/>
    <property type="project" value="UniProtKB-KW"/>
</dbReference>
<organism evidence="4 5">
    <name type="scientific">Micromonospora harpali</name>
    <dbReference type="NCBI Taxonomy" id="1490225"/>
    <lineage>
        <taxon>Bacteria</taxon>
        <taxon>Bacillati</taxon>
        <taxon>Actinomycetota</taxon>
        <taxon>Actinomycetes</taxon>
        <taxon>Micromonosporales</taxon>
        <taxon>Micromonosporaceae</taxon>
        <taxon>Micromonospora</taxon>
    </lineage>
</organism>
<name>A0ABW1HZ44_9ACTN</name>
<evidence type="ECO:0000259" key="3">
    <source>
        <dbReference type="SMART" id="SM00827"/>
    </source>
</evidence>
<feature type="non-terminal residue" evidence="4">
    <location>
        <position position="1"/>
    </location>
</feature>
<keyword evidence="2" id="KW-0597">Phosphoprotein</keyword>
<dbReference type="InterPro" id="IPR016036">
    <property type="entry name" value="Malonyl_transacylase_ACP-bd"/>
</dbReference>
<evidence type="ECO:0000313" key="4">
    <source>
        <dbReference type="EMBL" id="MFC5946583.1"/>
    </source>
</evidence>
<dbReference type="InterPro" id="IPR014043">
    <property type="entry name" value="Acyl_transferase_dom"/>
</dbReference>
<feature type="domain" description="Malonyl-CoA:ACP transacylase (MAT)" evidence="3">
    <location>
        <begin position="1"/>
        <end position="187"/>
    </location>
</feature>
<keyword evidence="1" id="KW-0596">Phosphopantetheine</keyword>
<dbReference type="Pfam" id="PF00698">
    <property type="entry name" value="Acyl_transf_1"/>
    <property type="match status" value="1"/>
</dbReference>
<dbReference type="SMART" id="SM00827">
    <property type="entry name" value="PKS_AT"/>
    <property type="match status" value="1"/>
</dbReference>
<reference evidence="5" key="1">
    <citation type="journal article" date="2019" name="Int. J. Syst. Evol. Microbiol.">
        <title>The Global Catalogue of Microorganisms (GCM) 10K type strain sequencing project: providing services to taxonomists for standard genome sequencing and annotation.</title>
        <authorList>
            <consortium name="The Broad Institute Genomics Platform"/>
            <consortium name="The Broad Institute Genome Sequencing Center for Infectious Disease"/>
            <person name="Wu L."/>
            <person name="Ma J."/>
        </authorList>
    </citation>
    <scope>NUCLEOTIDE SEQUENCE [LARGE SCALE GENOMIC DNA]</scope>
    <source>
        <strain evidence="5">CGMCC 4.7173</strain>
    </source>
</reference>
<gene>
    <name evidence="4" type="ORF">ACFPZ4_35055</name>
</gene>